<dbReference type="Proteomes" id="UP000316095">
    <property type="component" value="Unassembled WGS sequence"/>
</dbReference>
<dbReference type="InterPro" id="IPR013830">
    <property type="entry name" value="SGNH_hydro"/>
</dbReference>
<dbReference type="EMBL" id="SJPG01000001">
    <property type="protein sequence ID" value="TWT64528.1"/>
    <property type="molecule type" value="Genomic_DNA"/>
</dbReference>
<dbReference type="InterPro" id="IPR032740">
    <property type="entry name" value="GxDLY"/>
</dbReference>
<evidence type="ECO:0000259" key="3">
    <source>
        <dbReference type="Pfam" id="PF14607"/>
    </source>
</evidence>
<organism evidence="4 5">
    <name type="scientific">Rubinisphaera italica</name>
    <dbReference type="NCBI Taxonomy" id="2527969"/>
    <lineage>
        <taxon>Bacteria</taxon>
        <taxon>Pseudomonadati</taxon>
        <taxon>Planctomycetota</taxon>
        <taxon>Planctomycetia</taxon>
        <taxon>Planctomycetales</taxon>
        <taxon>Planctomycetaceae</taxon>
        <taxon>Rubinisphaera</taxon>
    </lineage>
</organism>
<dbReference type="SUPFAM" id="SSF52266">
    <property type="entry name" value="SGNH hydrolase"/>
    <property type="match status" value="1"/>
</dbReference>
<keyword evidence="1" id="KW-0732">Signal</keyword>
<reference evidence="4 5" key="1">
    <citation type="submission" date="2019-02" db="EMBL/GenBank/DDBJ databases">
        <title>Deep-cultivation of Planctomycetes and their phenomic and genomic characterization uncovers novel biology.</title>
        <authorList>
            <person name="Wiegand S."/>
            <person name="Jogler M."/>
            <person name="Boedeker C."/>
            <person name="Pinto D."/>
            <person name="Vollmers J."/>
            <person name="Rivas-Marin E."/>
            <person name="Kohn T."/>
            <person name="Peeters S.H."/>
            <person name="Heuer A."/>
            <person name="Rast P."/>
            <person name="Oberbeckmann S."/>
            <person name="Bunk B."/>
            <person name="Jeske O."/>
            <person name="Meyerdierks A."/>
            <person name="Storesund J.E."/>
            <person name="Kallscheuer N."/>
            <person name="Luecker S."/>
            <person name="Lage O.M."/>
            <person name="Pohl T."/>
            <person name="Merkel B.J."/>
            <person name="Hornburger P."/>
            <person name="Mueller R.-W."/>
            <person name="Bruemmer F."/>
            <person name="Labrenz M."/>
            <person name="Spormann A.M."/>
            <person name="Op Den Camp H."/>
            <person name="Overmann J."/>
            <person name="Amann R."/>
            <person name="Jetten M.S.M."/>
            <person name="Mascher T."/>
            <person name="Medema M.H."/>
            <person name="Devos D.P."/>
            <person name="Kaster A.-K."/>
            <person name="Ovreas L."/>
            <person name="Rohde M."/>
            <person name="Galperin M.Y."/>
            <person name="Jogler C."/>
        </authorList>
    </citation>
    <scope>NUCLEOTIDE SEQUENCE [LARGE SCALE GENOMIC DNA]</scope>
    <source>
        <strain evidence="4 5">Pan54</strain>
    </source>
</reference>
<protein>
    <recommendedName>
        <fullName evidence="6">SGNH hydrolase-type esterase domain-containing protein</fullName>
    </recommendedName>
</protein>
<proteinExistence type="predicted"/>
<feature type="chain" id="PRO_5022661396" description="SGNH hydrolase-type esterase domain-containing protein" evidence="1">
    <location>
        <begin position="22"/>
        <end position="381"/>
    </location>
</feature>
<evidence type="ECO:0000313" key="5">
    <source>
        <dbReference type="Proteomes" id="UP000316095"/>
    </source>
</evidence>
<dbReference type="InterPro" id="IPR051532">
    <property type="entry name" value="Ester_Hydrolysis_Enzymes"/>
</dbReference>
<accession>A0A5C5XPD2</accession>
<comment type="caution">
    <text evidence="4">The sequence shown here is derived from an EMBL/GenBank/DDBJ whole genome shotgun (WGS) entry which is preliminary data.</text>
</comment>
<feature type="domain" description="SGNH hydrolase-type esterase N-terminal" evidence="3">
    <location>
        <begin position="47"/>
        <end position="192"/>
    </location>
</feature>
<evidence type="ECO:0008006" key="6">
    <source>
        <dbReference type="Google" id="ProtNLM"/>
    </source>
</evidence>
<evidence type="ECO:0000313" key="4">
    <source>
        <dbReference type="EMBL" id="TWT64528.1"/>
    </source>
</evidence>
<evidence type="ECO:0000259" key="2">
    <source>
        <dbReference type="Pfam" id="PF14606"/>
    </source>
</evidence>
<dbReference type="Pfam" id="PF14606">
    <property type="entry name" value="Lipase_GDSL_3"/>
    <property type="match status" value="1"/>
</dbReference>
<dbReference type="AlphaFoldDB" id="A0A5C5XPD2"/>
<feature type="signal peptide" evidence="1">
    <location>
        <begin position="1"/>
        <end position="21"/>
    </location>
</feature>
<dbReference type="CDD" id="cd01844">
    <property type="entry name" value="SGNH_hydrolase_like_6"/>
    <property type="match status" value="1"/>
</dbReference>
<sequence precursor="true">MKNSSLLLLLTFIIFLAPIEAQEKAASQIEKLDPEMAKQKKADDGLAWHDVTGWGVEGRILPDQERKRWFDRLPGSADGSVTGAVWNLSRHSAGMMVRFKTDATAIHVHYKLLSSNLAMPHMPATGVSGIDLYARDANGQWRWVQVARPTSQEIKTQLISGLTPGLREYAAYLPLYNGVEFLSIGVPVGSKFESLEPRSKPIVFYGTSITHGACASRPGMVHTAILGRRFDMPVVNLGFSGNGKMDAEVGDYITQVDAAVYVIDCLPNMNAQMVEERCVPLVKQIRANKPDTPIVLVEDRRNTNSWILPARDAHHTANHAALKEAFETLQSESVSNLYYISGDSLYGTDSDGATDGSHANDLGFFRQADVFEPVLREAMGL</sequence>
<dbReference type="PANTHER" id="PTHR30383:SF29">
    <property type="entry name" value="SGNH HYDROLASE-TYPE ESTERASE DOMAIN-CONTAINING PROTEIN"/>
    <property type="match status" value="1"/>
</dbReference>
<keyword evidence="5" id="KW-1185">Reference proteome</keyword>
<dbReference type="OrthoDB" id="5624617at2"/>
<dbReference type="RefSeq" id="WP_146506233.1">
    <property type="nucleotide sequence ID" value="NZ_SJPG01000001.1"/>
</dbReference>
<dbReference type="GO" id="GO:0016788">
    <property type="term" value="F:hydrolase activity, acting on ester bonds"/>
    <property type="evidence" value="ECO:0007669"/>
    <property type="project" value="UniProtKB-ARBA"/>
</dbReference>
<gene>
    <name evidence="4" type="ORF">Pan54_52920</name>
</gene>
<feature type="domain" description="SGNH hydrolase-type esterase" evidence="2">
    <location>
        <begin position="200"/>
        <end position="376"/>
    </location>
</feature>
<dbReference type="PANTHER" id="PTHR30383">
    <property type="entry name" value="THIOESTERASE 1/PROTEASE 1/LYSOPHOSPHOLIPASE L1"/>
    <property type="match status" value="1"/>
</dbReference>
<name>A0A5C5XPD2_9PLAN</name>
<dbReference type="Gene3D" id="3.40.50.1110">
    <property type="entry name" value="SGNH hydrolase"/>
    <property type="match status" value="1"/>
</dbReference>
<dbReference type="Pfam" id="PF14607">
    <property type="entry name" value="GxDLY"/>
    <property type="match status" value="1"/>
</dbReference>
<evidence type="ECO:0000256" key="1">
    <source>
        <dbReference type="SAM" id="SignalP"/>
    </source>
</evidence>
<dbReference type="Gene3D" id="2.60.120.260">
    <property type="entry name" value="Galactose-binding domain-like"/>
    <property type="match status" value="1"/>
</dbReference>
<dbReference type="InterPro" id="IPR036514">
    <property type="entry name" value="SGNH_hydro_sf"/>
</dbReference>